<feature type="signal peptide" evidence="1">
    <location>
        <begin position="1"/>
        <end position="23"/>
    </location>
</feature>
<keyword evidence="1" id="KW-0732">Signal</keyword>
<evidence type="ECO:0000313" key="2">
    <source>
        <dbReference type="EMBL" id="SDF42627.1"/>
    </source>
</evidence>
<name>A0A1G7KZF3_9PROT</name>
<sequence length="140" mass="14756">MLRYNIIGVTGLAAGLLAGTASAETGKVGVELNKLEAVDGGCRAYMVFDNASGHAFDAYTLDLVIFDSRDVIAKRLAVRTRGLRADKTTVKLFDIQGVACGDVGRILLNRVRDCQPAGDATVDCTALTATSSRTDAAFVK</sequence>
<protein>
    <recommendedName>
        <fullName evidence="4">Tat pathway signal sequence domain protein</fullName>
    </recommendedName>
</protein>
<evidence type="ECO:0008006" key="4">
    <source>
        <dbReference type="Google" id="ProtNLM"/>
    </source>
</evidence>
<dbReference type="STRING" id="1082479.SAMN05216241_10159"/>
<evidence type="ECO:0000313" key="3">
    <source>
        <dbReference type="Proteomes" id="UP000199415"/>
    </source>
</evidence>
<dbReference type="EMBL" id="FNCE01000001">
    <property type="protein sequence ID" value="SDF42627.1"/>
    <property type="molecule type" value="Genomic_DNA"/>
</dbReference>
<keyword evidence="3" id="KW-1185">Reference proteome</keyword>
<feature type="chain" id="PRO_5011689553" description="Tat pathway signal sequence domain protein" evidence="1">
    <location>
        <begin position="24"/>
        <end position="140"/>
    </location>
</feature>
<accession>A0A1G7KZF3</accession>
<organism evidence="2 3">
    <name type="scientific">Limimonas halophila</name>
    <dbReference type="NCBI Taxonomy" id="1082479"/>
    <lineage>
        <taxon>Bacteria</taxon>
        <taxon>Pseudomonadati</taxon>
        <taxon>Pseudomonadota</taxon>
        <taxon>Alphaproteobacteria</taxon>
        <taxon>Rhodospirillales</taxon>
        <taxon>Rhodovibrionaceae</taxon>
        <taxon>Limimonas</taxon>
    </lineage>
</organism>
<dbReference type="AlphaFoldDB" id="A0A1G7KZF3"/>
<evidence type="ECO:0000256" key="1">
    <source>
        <dbReference type="SAM" id="SignalP"/>
    </source>
</evidence>
<dbReference type="Proteomes" id="UP000199415">
    <property type="component" value="Unassembled WGS sequence"/>
</dbReference>
<dbReference type="OrthoDB" id="7707524at2"/>
<gene>
    <name evidence="2" type="ORF">SAMN05216241_10159</name>
</gene>
<proteinExistence type="predicted"/>
<dbReference type="RefSeq" id="WP_090018129.1">
    <property type="nucleotide sequence ID" value="NZ_FNCE01000001.1"/>
</dbReference>
<reference evidence="2 3" key="1">
    <citation type="submission" date="2016-10" db="EMBL/GenBank/DDBJ databases">
        <authorList>
            <person name="de Groot N.N."/>
        </authorList>
    </citation>
    <scope>NUCLEOTIDE SEQUENCE [LARGE SCALE GENOMIC DNA]</scope>
    <source>
        <strain evidence="2 3">DSM 25584</strain>
    </source>
</reference>